<dbReference type="Pfam" id="PF11272">
    <property type="entry name" value="DUF3072"/>
    <property type="match status" value="1"/>
</dbReference>
<evidence type="ECO:0000256" key="1">
    <source>
        <dbReference type="SAM" id="MobiDB-lite"/>
    </source>
</evidence>
<reference evidence="2 3" key="1">
    <citation type="submission" date="2019-03" db="EMBL/GenBank/DDBJ databases">
        <title>Primorskyibacter sp. SS33 isolated from sediments.</title>
        <authorList>
            <person name="Xunke S."/>
        </authorList>
    </citation>
    <scope>NUCLEOTIDE SEQUENCE [LARGE SCALE GENOMIC DNA]</scope>
    <source>
        <strain evidence="2 3">SS33</strain>
    </source>
</reference>
<feature type="region of interest" description="Disordered" evidence="1">
    <location>
        <begin position="90"/>
        <end position="119"/>
    </location>
</feature>
<protein>
    <submittedName>
        <fullName evidence="2">DUF3072 domain-containing protein</fullName>
    </submittedName>
</protein>
<accession>A0A4R5ZVL0</accession>
<keyword evidence="3" id="KW-1185">Reference proteome</keyword>
<name>A0A4R5ZVL0_9RHOB</name>
<evidence type="ECO:0000313" key="3">
    <source>
        <dbReference type="Proteomes" id="UP000295701"/>
    </source>
</evidence>
<feature type="compositionally biased region" description="Basic and acidic residues" evidence="1">
    <location>
        <begin position="106"/>
        <end position="119"/>
    </location>
</feature>
<comment type="caution">
    <text evidence="2">The sequence shown here is derived from an EMBL/GenBank/DDBJ whole genome shotgun (WGS) entry which is preliminary data.</text>
</comment>
<dbReference type="InterPro" id="IPR021425">
    <property type="entry name" value="DUF3072"/>
</dbReference>
<sequence length="119" mass="12948">MGVFAHPRGGIDKVIHGRETAMAAAQWQGEPHPRRAVGRRQRERAMTDSTKKDPMGAATFPVAGAVVEGGDPKADEPMTEVQAAKLRELTEKTDEPFDANLTRGQAEARIEALEDRADD</sequence>
<evidence type="ECO:0000313" key="2">
    <source>
        <dbReference type="EMBL" id="TDL75090.1"/>
    </source>
</evidence>
<proteinExistence type="predicted"/>
<dbReference type="Proteomes" id="UP000295701">
    <property type="component" value="Unassembled WGS sequence"/>
</dbReference>
<feature type="compositionally biased region" description="Basic and acidic residues" evidence="1">
    <location>
        <begin position="43"/>
        <end position="54"/>
    </location>
</feature>
<feature type="region of interest" description="Disordered" evidence="1">
    <location>
        <begin position="24"/>
        <end position="58"/>
    </location>
</feature>
<dbReference type="OrthoDB" id="7871968at2"/>
<organism evidence="2 3">
    <name type="scientific">Palleronia sediminis</name>
    <dbReference type="NCBI Taxonomy" id="2547833"/>
    <lineage>
        <taxon>Bacteria</taxon>
        <taxon>Pseudomonadati</taxon>
        <taxon>Pseudomonadota</taxon>
        <taxon>Alphaproteobacteria</taxon>
        <taxon>Rhodobacterales</taxon>
        <taxon>Roseobacteraceae</taxon>
        <taxon>Palleronia</taxon>
    </lineage>
</organism>
<gene>
    <name evidence="2" type="ORF">E2L08_15225</name>
</gene>
<dbReference type="AlphaFoldDB" id="A0A4R5ZVL0"/>
<dbReference type="EMBL" id="SNAA01000022">
    <property type="protein sequence ID" value="TDL75090.1"/>
    <property type="molecule type" value="Genomic_DNA"/>
</dbReference>